<accession>A0A9Q0CBP3</accession>
<dbReference type="PANTHER" id="PTHR37611">
    <property type="entry name" value="VIRUS-SPECIFIC-SIGNALING-PATHWAY REGULATED PROTEIN-RELATED"/>
    <property type="match status" value="1"/>
</dbReference>
<dbReference type="AlphaFoldDB" id="A0A9Q0CBP3"/>
<organism evidence="1 2">
    <name type="scientific">Rhynchospora breviuscula</name>
    <dbReference type="NCBI Taxonomy" id="2022672"/>
    <lineage>
        <taxon>Eukaryota</taxon>
        <taxon>Viridiplantae</taxon>
        <taxon>Streptophyta</taxon>
        <taxon>Embryophyta</taxon>
        <taxon>Tracheophyta</taxon>
        <taxon>Spermatophyta</taxon>
        <taxon>Magnoliopsida</taxon>
        <taxon>Liliopsida</taxon>
        <taxon>Poales</taxon>
        <taxon>Cyperaceae</taxon>
        <taxon>Cyperoideae</taxon>
        <taxon>Rhynchosporeae</taxon>
        <taxon>Rhynchospora</taxon>
    </lineage>
</organism>
<sequence>MSLTFHGGLIGSSAVNSALHQPTLQLLTPLTSYFASFDLNFSPSSLVQSLNFMDSIPNHGYDNLTTSMEEDYNMERIHLPEIDGALLMELLDDVPSTDECENERLNFVIQSFEAEIGSDSGLMVVGDGESTTGPNDMDSDDGGLECVDFDFDKYDESKPTMYDVGDDALYSWKEMDMATVGPTGQGWYVMGEDEELVIGEQRETHGSAYNFVGEYAYMEQVYSPLWQ</sequence>
<dbReference type="PANTHER" id="PTHR37611:SF4">
    <property type="entry name" value="OS06G0538400 PROTEIN"/>
    <property type="match status" value="1"/>
</dbReference>
<name>A0A9Q0CBP3_9POAL</name>
<keyword evidence="2" id="KW-1185">Reference proteome</keyword>
<reference evidence="1" key="1">
    <citation type="journal article" date="2022" name="Cell">
        <title>Repeat-based holocentromeres influence genome architecture and karyotype evolution.</title>
        <authorList>
            <person name="Hofstatter P.G."/>
            <person name="Thangavel G."/>
            <person name="Lux T."/>
            <person name="Neumann P."/>
            <person name="Vondrak T."/>
            <person name="Novak P."/>
            <person name="Zhang M."/>
            <person name="Costa L."/>
            <person name="Castellani M."/>
            <person name="Scott A."/>
            <person name="Toegelov H."/>
            <person name="Fuchs J."/>
            <person name="Mata-Sucre Y."/>
            <person name="Dias Y."/>
            <person name="Vanzela A.L.L."/>
            <person name="Huettel B."/>
            <person name="Almeida C.C.S."/>
            <person name="Simkova H."/>
            <person name="Souza G."/>
            <person name="Pedrosa-Harand A."/>
            <person name="Macas J."/>
            <person name="Mayer K.F.X."/>
            <person name="Houben A."/>
            <person name="Marques A."/>
        </authorList>
    </citation>
    <scope>NUCLEOTIDE SEQUENCE</scope>
    <source>
        <strain evidence="1">RhyBre1mFocal</strain>
    </source>
</reference>
<protein>
    <submittedName>
        <fullName evidence="1">Uncharacterized protein</fullName>
    </submittedName>
</protein>
<dbReference type="Proteomes" id="UP001151287">
    <property type="component" value="Unassembled WGS sequence"/>
</dbReference>
<evidence type="ECO:0000313" key="1">
    <source>
        <dbReference type="EMBL" id="KAJ1690951.1"/>
    </source>
</evidence>
<dbReference type="OrthoDB" id="691231at2759"/>
<dbReference type="EMBL" id="JAMQYH010000004">
    <property type="protein sequence ID" value="KAJ1690951.1"/>
    <property type="molecule type" value="Genomic_DNA"/>
</dbReference>
<gene>
    <name evidence="1" type="ORF">LUZ63_015106</name>
</gene>
<comment type="caution">
    <text evidence="1">The sequence shown here is derived from an EMBL/GenBank/DDBJ whole genome shotgun (WGS) entry which is preliminary data.</text>
</comment>
<proteinExistence type="predicted"/>
<evidence type="ECO:0000313" key="2">
    <source>
        <dbReference type="Proteomes" id="UP001151287"/>
    </source>
</evidence>